<sequence length="10" mass="1111">GDPDNLEVRP</sequence>
<keyword evidence="2" id="KW-1185">Reference proteome</keyword>
<accession>A0A392WCE6</accession>
<evidence type="ECO:0000313" key="2">
    <source>
        <dbReference type="Proteomes" id="UP000265520"/>
    </source>
</evidence>
<dbReference type="Proteomes" id="UP000265520">
    <property type="component" value="Unassembled WGS sequence"/>
</dbReference>
<name>A0A392WCE6_9FABA</name>
<reference evidence="1 2" key="1">
    <citation type="journal article" date="2018" name="Front. Plant Sci.">
        <title>Red Clover (Trifolium pratense) and Zigzag Clover (T. medium) - A Picture of Genomic Similarities and Differences.</title>
        <authorList>
            <person name="Dluhosova J."/>
            <person name="Istvanek J."/>
            <person name="Nedelnik J."/>
            <person name="Repkova J."/>
        </authorList>
    </citation>
    <scope>NUCLEOTIDE SEQUENCE [LARGE SCALE GENOMIC DNA]</scope>
    <source>
        <strain evidence="2">cv. 10/8</strain>
        <tissue evidence="1">Leaf</tissue>
    </source>
</reference>
<feature type="non-terminal residue" evidence="1">
    <location>
        <position position="1"/>
    </location>
</feature>
<evidence type="ECO:0000313" key="1">
    <source>
        <dbReference type="EMBL" id="MCI98348.1"/>
    </source>
</evidence>
<proteinExistence type="predicted"/>
<organism evidence="1 2">
    <name type="scientific">Trifolium medium</name>
    <dbReference type="NCBI Taxonomy" id="97028"/>
    <lineage>
        <taxon>Eukaryota</taxon>
        <taxon>Viridiplantae</taxon>
        <taxon>Streptophyta</taxon>
        <taxon>Embryophyta</taxon>
        <taxon>Tracheophyta</taxon>
        <taxon>Spermatophyta</taxon>
        <taxon>Magnoliopsida</taxon>
        <taxon>eudicotyledons</taxon>
        <taxon>Gunneridae</taxon>
        <taxon>Pentapetalae</taxon>
        <taxon>rosids</taxon>
        <taxon>fabids</taxon>
        <taxon>Fabales</taxon>
        <taxon>Fabaceae</taxon>
        <taxon>Papilionoideae</taxon>
        <taxon>50 kb inversion clade</taxon>
        <taxon>NPAAA clade</taxon>
        <taxon>Hologalegina</taxon>
        <taxon>IRL clade</taxon>
        <taxon>Trifolieae</taxon>
        <taxon>Trifolium</taxon>
    </lineage>
</organism>
<comment type="caution">
    <text evidence="1">The sequence shown here is derived from an EMBL/GenBank/DDBJ whole genome shotgun (WGS) entry which is preliminary data.</text>
</comment>
<dbReference type="EMBL" id="LXQA011471049">
    <property type="protein sequence ID" value="MCI98348.1"/>
    <property type="molecule type" value="Genomic_DNA"/>
</dbReference>
<protein>
    <submittedName>
        <fullName evidence="1">Uncharacterized protein</fullName>
    </submittedName>
</protein>